<dbReference type="PRINTS" id="PR00119">
    <property type="entry name" value="CATATPASE"/>
</dbReference>
<comment type="subcellular location">
    <subcellularLocation>
        <location evidence="1">Cell membrane</location>
        <topology evidence="1">Multi-pass membrane protein</topology>
    </subcellularLocation>
</comment>
<dbReference type="NCBIfam" id="TIGR01494">
    <property type="entry name" value="ATPase_P-type"/>
    <property type="match status" value="2"/>
</dbReference>
<evidence type="ECO:0000256" key="4">
    <source>
        <dbReference type="ARBA" id="ARBA00022741"/>
    </source>
</evidence>
<evidence type="ECO:0000256" key="5">
    <source>
        <dbReference type="ARBA" id="ARBA00022840"/>
    </source>
</evidence>
<dbReference type="Pfam" id="PF00122">
    <property type="entry name" value="E1-E2_ATPase"/>
    <property type="match status" value="1"/>
</dbReference>
<dbReference type="GO" id="GO:0016887">
    <property type="term" value="F:ATP hydrolysis activity"/>
    <property type="evidence" value="ECO:0007669"/>
    <property type="project" value="InterPro"/>
</dbReference>
<dbReference type="Gene3D" id="1.20.1110.10">
    <property type="entry name" value="Calcium-transporting ATPase, transmembrane domain"/>
    <property type="match status" value="1"/>
</dbReference>
<dbReference type="AlphaFoldDB" id="A0A1Q9CYV3"/>
<feature type="region of interest" description="Disordered" evidence="9">
    <location>
        <begin position="1140"/>
        <end position="1179"/>
    </location>
</feature>
<dbReference type="PRINTS" id="PR00121">
    <property type="entry name" value="NAKATPASE"/>
</dbReference>
<dbReference type="SUPFAM" id="SSF81653">
    <property type="entry name" value="Calcium ATPase, transduction domain A"/>
    <property type="match status" value="1"/>
</dbReference>
<dbReference type="InterPro" id="IPR001757">
    <property type="entry name" value="P_typ_ATPase"/>
</dbReference>
<dbReference type="SUPFAM" id="SSF81665">
    <property type="entry name" value="Calcium ATPase, transmembrane domain M"/>
    <property type="match status" value="1"/>
</dbReference>
<dbReference type="InterPro" id="IPR018303">
    <property type="entry name" value="ATPase_P-typ_P_site"/>
</dbReference>
<evidence type="ECO:0000256" key="3">
    <source>
        <dbReference type="ARBA" id="ARBA00022692"/>
    </source>
</evidence>
<dbReference type="EMBL" id="LSRX01000828">
    <property type="protein sequence ID" value="OLP88108.1"/>
    <property type="molecule type" value="Genomic_DNA"/>
</dbReference>
<dbReference type="GO" id="GO:0005391">
    <property type="term" value="F:P-type sodium:potassium-exchanging transporter activity"/>
    <property type="evidence" value="ECO:0007669"/>
    <property type="project" value="TreeGrafter"/>
</dbReference>
<dbReference type="InterPro" id="IPR036412">
    <property type="entry name" value="HAD-like_sf"/>
</dbReference>
<keyword evidence="3" id="KW-0812">Transmembrane</keyword>
<dbReference type="SFLD" id="SFLDF00027">
    <property type="entry name" value="p-type_atpase"/>
    <property type="match status" value="1"/>
</dbReference>
<dbReference type="SUPFAM" id="SSF56784">
    <property type="entry name" value="HAD-like"/>
    <property type="match status" value="1"/>
</dbReference>
<dbReference type="SFLD" id="SFLDS00003">
    <property type="entry name" value="Haloacid_Dehalogenase"/>
    <property type="match status" value="1"/>
</dbReference>
<dbReference type="GO" id="GO:0030007">
    <property type="term" value="P:intracellular potassium ion homeostasis"/>
    <property type="evidence" value="ECO:0007669"/>
    <property type="project" value="TreeGrafter"/>
</dbReference>
<proteinExistence type="predicted"/>
<dbReference type="InterPro" id="IPR023298">
    <property type="entry name" value="ATPase_P-typ_TM_dom_sf"/>
</dbReference>
<keyword evidence="8" id="KW-0472">Membrane</keyword>
<dbReference type="OrthoDB" id="116380at2759"/>
<evidence type="ECO:0000256" key="2">
    <source>
        <dbReference type="ARBA" id="ARBA00022475"/>
    </source>
</evidence>
<dbReference type="SFLD" id="SFLDG00002">
    <property type="entry name" value="C1.7:_P-type_atpase_like"/>
    <property type="match status" value="1"/>
</dbReference>
<accession>A0A1Q9CYV3</accession>
<dbReference type="GO" id="GO:1990573">
    <property type="term" value="P:potassium ion import across plasma membrane"/>
    <property type="evidence" value="ECO:0007669"/>
    <property type="project" value="TreeGrafter"/>
</dbReference>
<dbReference type="InterPro" id="IPR004014">
    <property type="entry name" value="ATPase_P-typ_cation-transptr_N"/>
</dbReference>
<evidence type="ECO:0000256" key="1">
    <source>
        <dbReference type="ARBA" id="ARBA00004651"/>
    </source>
</evidence>
<name>A0A1Q9CYV3_SYMMI</name>
<sequence length="1179" mass="127448">MRATSGMACVRLLYVVTAVSALGGRSDLGQKEHQTSLRQAQNLALLRRHLATDGNRAAYRRQRGGGFGTIEQLVTDDPPDPDGVDREVTKEVEKIRKDTKTQVVDTEEEVVNDVSQKLKNPDDGPIYVWGQILGALICLLIVSCVSFVWIREQWEQRAAATLAEAGASPKSATGTSLVHTMTCQELEDLLNTSLTGLSLTTLPGQFGLSGDKVQDHLQKFGLNKMTPPIKPHSLWLLMRQVFGGVFNSLLWFCVTVEVALASFMGADEADLVTPGILATVITMAGLLQWWTEQQAESMMNSLQQLQSAEHVDVHRDGQCGKIAPEQLLPGDVVCLEAGLRVPADIRILSMTDTVLVDNSALTGESVAEPRRKEAMATEDGKQAPILLESNNVLFSGTSVVEGKLAGVVFATGDSTLLGKIAKGVQHARPRSSLEVQIEHFVHMIAMTATCTGLLSLVANLLSPQKLSMEKVLLNSSTAFFTFVPEGLMPTVTFSLMISSRQMAKRQVLVRKIDAIETLGCVNVLCSDKTGTLTSGKMTVTDLAIMDAGSLTNMSLQEAQQAGSSNGTLNKLVQGGLLNSSAQESAELQFVGSPTEVAIVSACRTIGGKSLQEVRGAAPQIYEIPFSSATKWMLTAHNSQDKGEQQSQHSEQAASVQLLLKGAPEFVVGCCRLSQQQLEAVTKCYESYMALGKRVLCVAEYAFAAPSNFEFKGSGPQDVNFPLSNYTLLGVFAIEDPPKLGVPESISNMREAGCQTVMVTGDHPNTAMAIARRVGIISTIVEDFVDGEDFRAITGAMIESRGQPPDGISLADIAADASLAPSCAEFWQMCVKHACVFARVSPLNKQAIVQAYQQFAGHVVAMTGDGVNDAPALKEAEVGIAMGIRGTEVAKEAADIVLLDDDLRSVAAGIEQGRLCAENLRKSILYTMCSKVPQALPTFAQLLGIPVALTTVQVILIDIGTDIWTAIAYAAQPPEASLMHRKPRHPRKDAIVNRGMLLYSFAYVGLIQSICCWVSFFYMPEMWKLFNKTEIPVVYSAQEKISIQAGTTMYYWALVCGQVGAAFAATTTSTALVKYGIPNNWLNFFIALEFCCSAAVIYVPSLQHAFGMRALSKQQLVIGSMALFLIVFLDELRKTWVRSDTASQQEPKMPLQTVKEKREQREHGDTAPASEAIPDIGGSA</sequence>
<keyword evidence="11" id="KW-1185">Reference proteome</keyword>
<dbReference type="Pfam" id="PF00689">
    <property type="entry name" value="Cation_ATPase_C"/>
    <property type="match status" value="1"/>
</dbReference>
<dbReference type="GO" id="GO:0005886">
    <property type="term" value="C:plasma membrane"/>
    <property type="evidence" value="ECO:0007669"/>
    <property type="project" value="UniProtKB-SubCell"/>
</dbReference>
<dbReference type="InterPro" id="IPR008250">
    <property type="entry name" value="ATPase_P-typ_transduc_dom_A_sf"/>
</dbReference>
<dbReference type="InterPro" id="IPR023214">
    <property type="entry name" value="HAD_sf"/>
</dbReference>
<evidence type="ECO:0000313" key="10">
    <source>
        <dbReference type="EMBL" id="OLP88108.1"/>
    </source>
</evidence>
<dbReference type="GO" id="GO:0005524">
    <property type="term" value="F:ATP binding"/>
    <property type="evidence" value="ECO:0007669"/>
    <property type="project" value="UniProtKB-KW"/>
</dbReference>
<dbReference type="Gene3D" id="3.40.50.1000">
    <property type="entry name" value="HAD superfamily/HAD-like"/>
    <property type="match status" value="1"/>
</dbReference>
<dbReference type="Proteomes" id="UP000186817">
    <property type="component" value="Unassembled WGS sequence"/>
</dbReference>
<gene>
    <name evidence="10" type="primary">ATP12A</name>
    <name evidence="10" type="ORF">AK812_SmicGene30581</name>
</gene>
<dbReference type="PANTHER" id="PTHR43294:SF21">
    <property type="entry name" value="CATION TRANSPORTING ATPASE"/>
    <property type="match status" value="1"/>
</dbReference>
<dbReference type="Pfam" id="PF00690">
    <property type="entry name" value="Cation_ATPase_N"/>
    <property type="match status" value="1"/>
</dbReference>
<keyword evidence="2" id="KW-1003">Cell membrane</keyword>
<dbReference type="InterPro" id="IPR023299">
    <property type="entry name" value="ATPase_P-typ_cyto_dom_N"/>
</dbReference>
<dbReference type="OMA" id="NGQEYSM"/>
<dbReference type="InterPro" id="IPR059000">
    <property type="entry name" value="ATPase_P-type_domA"/>
</dbReference>
<feature type="compositionally biased region" description="Basic and acidic residues" evidence="9">
    <location>
        <begin position="1153"/>
        <end position="1164"/>
    </location>
</feature>
<evidence type="ECO:0000313" key="11">
    <source>
        <dbReference type="Proteomes" id="UP000186817"/>
    </source>
</evidence>
<protein>
    <submittedName>
        <fullName evidence="10">Potassium-transporting ATPase alpha chain 2</fullName>
    </submittedName>
</protein>
<dbReference type="InterPro" id="IPR050510">
    <property type="entry name" value="Cation_transp_ATPase_P-type"/>
</dbReference>
<dbReference type="SMART" id="SM00831">
    <property type="entry name" value="Cation_ATPase_N"/>
    <property type="match status" value="1"/>
</dbReference>
<keyword evidence="6" id="KW-1278">Translocase</keyword>
<evidence type="ECO:0000256" key="7">
    <source>
        <dbReference type="ARBA" id="ARBA00022989"/>
    </source>
</evidence>
<evidence type="ECO:0000256" key="9">
    <source>
        <dbReference type="SAM" id="MobiDB-lite"/>
    </source>
</evidence>
<evidence type="ECO:0000256" key="6">
    <source>
        <dbReference type="ARBA" id="ARBA00022967"/>
    </source>
</evidence>
<dbReference type="Gene3D" id="2.70.150.10">
    <property type="entry name" value="Calcium-transporting ATPase, cytoplasmic transduction domain A"/>
    <property type="match status" value="1"/>
</dbReference>
<dbReference type="PANTHER" id="PTHR43294">
    <property type="entry name" value="SODIUM/POTASSIUM-TRANSPORTING ATPASE SUBUNIT ALPHA"/>
    <property type="match status" value="1"/>
</dbReference>
<dbReference type="GO" id="GO:0036376">
    <property type="term" value="P:sodium ion export across plasma membrane"/>
    <property type="evidence" value="ECO:0007669"/>
    <property type="project" value="TreeGrafter"/>
</dbReference>
<keyword evidence="7" id="KW-1133">Transmembrane helix</keyword>
<dbReference type="Pfam" id="PF13246">
    <property type="entry name" value="Cation_ATPase"/>
    <property type="match status" value="1"/>
</dbReference>
<dbReference type="GO" id="GO:1902600">
    <property type="term" value="P:proton transmembrane transport"/>
    <property type="evidence" value="ECO:0007669"/>
    <property type="project" value="TreeGrafter"/>
</dbReference>
<dbReference type="Gene3D" id="3.40.1110.10">
    <property type="entry name" value="Calcium-transporting ATPase, cytoplasmic domain N"/>
    <property type="match status" value="1"/>
</dbReference>
<keyword evidence="5" id="KW-0067">ATP-binding</keyword>
<dbReference type="InterPro" id="IPR006068">
    <property type="entry name" value="ATPase_P-typ_cation-transptr_C"/>
</dbReference>
<evidence type="ECO:0000256" key="8">
    <source>
        <dbReference type="ARBA" id="ARBA00023136"/>
    </source>
</evidence>
<dbReference type="InterPro" id="IPR044492">
    <property type="entry name" value="P_typ_ATPase_HD_dom"/>
</dbReference>
<dbReference type="PROSITE" id="PS00154">
    <property type="entry name" value="ATPASE_E1_E2"/>
    <property type="match status" value="1"/>
</dbReference>
<reference evidence="10 11" key="1">
    <citation type="submission" date="2016-02" db="EMBL/GenBank/DDBJ databases">
        <title>Genome analysis of coral dinoflagellate symbionts highlights evolutionary adaptations to a symbiotic lifestyle.</title>
        <authorList>
            <person name="Aranda M."/>
            <person name="Li Y."/>
            <person name="Liew Y.J."/>
            <person name="Baumgarten S."/>
            <person name="Simakov O."/>
            <person name="Wilson M."/>
            <person name="Piel J."/>
            <person name="Ashoor H."/>
            <person name="Bougouffa S."/>
            <person name="Bajic V.B."/>
            <person name="Ryu T."/>
            <person name="Ravasi T."/>
            <person name="Bayer T."/>
            <person name="Micklem G."/>
            <person name="Kim H."/>
            <person name="Bhak J."/>
            <person name="Lajeunesse T.C."/>
            <person name="Voolstra C.R."/>
        </authorList>
    </citation>
    <scope>NUCLEOTIDE SEQUENCE [LARGE SCALE GENOMIC DNA]</scope>
    <source>
        <strain evidence="10 11">CCMP2467</strain>
    </source>
</reference>
<comment type="caution">
    <text evidence="10">The sequence shown here is derived from an EMBL/GenBank/DDBJ whole genome shotgun (WGS) entry which is preliminary data.</text>
</comment>
<organism evidence="10 11">
    <name type="scientific">Symbiodinium microadriaticum</name>
    <name type="common">Dinoflagellate</name>
    <name type="synonym">Zooxanthella microadriatica</name>
    <dbReference type="NCBI Taxonomy" id="2951"/>
    <lineage>
        <taxon>Eukaryota</taxon>
        <taxon>Sar</taxon>
        <taxon>Alveolata</taxon>
        <taxon>Dinophyceae</taxon>
        <taxon>Suessiales</taxon>
        <taxon>Symbiodiniaceae</taxon>
        <taxon>Symbiodinium</taxon>
    </lineage>
</organism>
<keyword evidence="4" id="KW-0547">Nucleotide-binding</keyword>
<dbReference type="GO" id="GO:0006883">
    <property type="term" value="P:intracellular sodium ion homeostasis"/>
    <property type="evidence" value="ECO:0007669"/>
    <property type="project" value="TreeGrafter"/>
</dbReference>